<keyword evidence="12" id="KW-1185">Reference proteome</keyword>
<comment type="subunit">
    <text evidence="2">Homodimer.</text>
</comment>
<dbReference type="AlphaFoldDB" id="A0AA88HIQ9"/>
<evidence type="ECO:0000256" key="6">
    <source>
        <dbReference type="ARBA" id="ARBA00023295"/>
    </source>
</evidence>
<evidence type="ECO:0000256" key="10">
    <source>
        <dbReference type="SAM" id="SignalP"/>
    </source>
</evidence>
<evidence type="ECO:0000256" key="3">
    <source>
        <dbReference type="ARBA" id="ARBA00012744"/>
    </source>
</evidence>
<dbReference type="SUPFAM" id="SSF51445">
    <property type="entry name" value="(Trans)glycosidases"/>
    <property type="match status" value="1"/>
</dbReference>
<evidence type="ECO:0000256" key="2">
    <source>
        <dbReference type="ARBA" id="ARBA00011738"/>
    </source>
</evidence>
<comment type="caution">
    <text evidence="11">The sequence shown here is derived from an EMBL/GenBank/DDBJ whole genome shotgun (WGS) entry which is preliminary data.</text>
</comment>
<dbReference type="InterPro" id="IPR017853">
    <property type="entry name" value="GH"/>
</dbReference>
<feature type="chain" id="PRO_5041637696" description="beta-glucosidase" evidence="10">
    <location>
        <begin position="17"/>
        <end position="491"/>
    </location>
</feature>
<keyword evidence="4 9" id="KW-0378">Hydrolase</keyword>
<keyword evidence="10" id="KW-0732">Signal</keyword>
<evidence type="ECO:0000313" key="11">
    <source>
        <dbReference type="EMBL" id="KAK2708291.1"/>
    </source>
</evidence>
<keyword evidence="6 9" id="KW-0326">Glycosidase</keyword>
<dbReference type="EMBL" id="JAVRJZ010000018">
    <property type="protein sequence ID" value="KAK2708291.1"/>
    <property type="molecule type" value="Genomic_DNA"/>
</dbReference>
<dbReference type="EC" id="3.2.1.21" evidence="3"/>
<dbReference type="PANTHER" id="PTHR10353:SF36">
    <property type="entry name" value="LP05116P"/>
    <property type="match status" value="1"/>
</dbReference>
<feature type="active site" description="Nucleophile" evidence="7">
    <location>
        <position position="393"/>
    </location>
</feature>
<sequence length="491" mass="55872">MRILFISLVLAATVFGYEDEPLAYGNFPDGFVWGVATSAYQIEGGWDEGGKGLSIWDVFTTDWDSNGKVACDSYHKYKEDVQLIVNLNVTHYRFSIAWTRIFPDGVGETVNEEGILYYNNLIDELKRNNIEPVVTLYHWDLPHALEEQGGWLNADIAVWFEEYARACFVNFGDRVKFWITLNEPYVVAHLGYGIGIFAPGISGSGTSEYIAAHNLLRAHAKAYRLYEREFKNQQGGIIGITLDAGWPIPEDDSQPNIDAAERNIQFDLGWFANPIFSENGDYPQIMKEKIAEKSQLQGYEKSRLPEFTQQEIIELKGSSDFFGHNFYRGFMVADFQSDIGSISQDADKDTFVYADPTWYTTGSSWLNVTPFAMRSILNWIKTTYNNPKIYITENGVSDKAGNLDDFGRVYWYKHYINNVLKATMDGADVKGYFAWSLMDNFEWNAGYTEKFGLHSVNFTDPALPRRPKKSTELFSAIVRSNGFIEGLIPCE</sequence>
<dbReference type="Proteomes" id="UP001187531">
    <property type="component" value="Unassembled WGS sequence"/>
</dbReference>
<evidence type="ECO:0000256" key="9">
    <source>
        <dbReference type="RuleBase" id="RU004468"/>
    </source>
</evidence>
<dbReference type="PANTHER" id="PTHR10353">
    <property type="entry name" value="GLYCOSYL HYDROLASE"/>
    <property type="match status" value="1"/>
</dbReference>
<dbReference type="InterPro" id="IPR001360">
    <property type="entry name" value="Glyco_hydro_1"/>
</dbReference>
<evidence type="ECO:0000256" key="4">
    <source>
        <dbReference type="ARBA" id="ARBA00022801"/>
    </source>
</evidence>
<dbReference type="InterPro" id="IPR033132">
    <property type="entry name" value="GH_1_N_CS"/>
</dbReference>
<dbReference type="PROSITE" id="PS00653">
    <property type="entry name" value="GLYCOSYL_HYDROL_F1_2"/>
    <property type="match status" value="1"/>
</dbReference>
<proteinExistence type="inferred from homology"/>
<dbReference type="Gene3D" id="3.20.20.80">
    <property type="entry name" value="Glycosidases"/>
    <property type="match status" value="1"/>
</dbReference>
<dbReference type="PROSITE" id="PS00572">
    <property type="entry name" value="GLYCOSYL_HYDROL_F1_1"/>
    <property type="match status" value="1"/>
</dbReference>
<evidence type="ECO:0000256" key="8">
    <source>
        <dbReference type="RuleBase" id="RU003690"/>
    </source>
</evidence>
<dbReference type="GO" id="GO:0008422">
    <property type="term" value="F:beta-glucosidase activity"/>
    <property type="evidence" value="ECO:0007669"/>
    <property type="project" value="TreeGrafter"/>
</dbReference>
<dbReference type="FunFam" id="3.20.20.80:FF:000013">
    <property type="entry name" value="lactase-phlorizin hydrolase"/>
    <property type="match status" value="1"/>
</dbReference>
<organism evidence="11 12">
    <name type="scientific">Artemia franciscana</name>
    <name type="common">Brine shrimp</name>
    <name type="synonym">Artemia sanfranciscana</name>
    <dbReference type="NCBI Taxonomy" id="6661"/>
    <lineage>
        <taxon>Eukaryota</taxon>
        <taxon>Metazoa</taxon>
        <taxon>Ecdysozoa</taxon>
        <taxon>Arthropoda</taxon>
        <taxon>Crustacea</taxon>
        <taxon>Branchiopoda</taxon>
        <taxon>Anostraca</taxon>
        <taxon>Artemiidae</taxon>
        <taxon>Artemia</taxon>
    </lineage>
</organism>
<comment type="similarity">
    <text evidence="1 8">Belongs to the glycosyl hydrolase 1 family.</text>
</comment>
<evidence type="ECO:0000313" key="12">
    <source>
        <dbReference type="Proteomes" id="UP001187531"/>
    </source>
</evidence>
<keyword evidence="5" id="KW-0325">Glycoprotein</keyword>
<reference evidence="11" key="1">
    <citation type="submission" date="2023-07" db="EMBL/GenBank/DDBJ databases">
        <title>Chromosome-level genome assembly of Artemia franciscana.</title>
        <authorList>
            <person name="Jo E."/>
        </authorList>
    </citation>
    <scope>NUCLEOTIDE SEQUENCE</scope>
    <source>
        <tissue evidence="11">Whole body</tissue>
    </source>
</reference>
<dbReference type="Pfam" id="PF00232">
    <property type="entry name" value="Glyco_hydro_1"/>
    <property type="match status" value="1"/>
</dbReference>
<evidence type="ECO:0000256" key="5">
    <source>
        <dbReference type="ARBA" id="ARBA00023180"/>
    </source>
</evidence>
<dbReference type="InterPro" id="IPR018120">
    <property type="entry name" value="Glyco_hydro_1_AS"/>
</dbReference>
<feature type="signal peptide" evidence="10">
    <location>
        <begin position="1"/>
        <end position="16"/>
    </location>
</feature>
<protein>
    <recommendedName>
        <fullName evidence="3">beta-glucosidase</fullName>
        <ecNumber evidence="3">3.2.1.21</ecNumber>
    </recommendedName>
</protein>
<accession>A0AA88HIQ9</accession>
<evidence type="ECO:0000256" key="7">
    <source>
        <dbReference type="PROSITE-ProRule" id="PRU10055"/>
    </source>
</evidence>
<name>A0AA88HIQ9_ARTSF</name>
<gene>
    <name evidence="11" type="ORF">QYM36_014034</name>
</gene>
<evidence type="ECO:0000256" key="1">
    <source>
        <dbReference type="ARBA" id="ARBA00010838"/>
    </source>
</evidence>
<dbReference type="GO" id="GO:0005975">
    <property type="term" value="P:carbohydrate metabolic process"/>
    <property type="evidence" value="ECO:0007669"/>
    <property type="project" value="InterPro"/>
</dbReference>
<dbReference type="PRINTS" id="PR00131">
    <property type="entry name" value="GLHYDRLASE1"/>
</dbReference>